<accession>V5BR75</accession>
<gene>
    <name evidence="3" type="ORF">TCDM_02594</name>
</gene>
<evidence type="ECO:0000256" key="1">
    <source>
        <dbReference type="ARBA" id="ARBA00022441"/>
    </source>
</evidence>
<dbReference type="PANTHER" id="PTHR46093">
    <property type="entry name" value="ACYL-COA-BINDING DOMAIN-CONTAINING PROTEIN 5"/>
    <property type="match status" value="1"/>
</dbReference>
<reference evidence="3 4" key="1">
    <citation type="journal article" date="2014" name="Genome Announc.">
        <title>Trypanosoma cruzi Clone Dm28c Draft Genome Sequence.</title>
        <authorList>
            <person name="Grisard E.C."/>
            <person name="Teixeira S.M."/>
            <person name="de Almeida L.G."/>
            <person name="Stoco P.H."/>
            <person name="Gerber A.L."/>
            <person name="Talavera-Lopez C."/>
            <person name="Lima O.C."/>
            <person name="Andersson B."/>
            <person name="de Vasconcelos A.T."/>
        </authorList>
    </citation>
    <scope>NUCLEOTIDE SEQUENCE [LARGE SCALE GENOMIC DNA]</scope>
    <source>
        <strain evidence="3 4">Dm28c</strain>
    </source>
</reference>
<dbReference type="InterPro" id="IPR015915">
    <property type="entry name" value="Kelch-typ_b-propeller"/>
</dbReference>
<name>V5BR75_TRYCR</name>
<sequence length="238" mass="26947">MCARYINPAGITPRARWGHTLTPMQGQKLLLFGGMEIEEGETASLFEYDTHHISWDPVCVSGSVTPTPRTNHAACASGGRWLYISGGTTDRGTRVLGDLYCYDISTQEWTCLWEYGGSSTRSKHEPTPRFGHSMVSWEDRLYIFGGKTPKRDQGDSQSTQHVTVASTDVYVFSLTSRKWKRRIHAGKTIGGEWRREKHFKQQKKRGNPTTRRIICDTVNKCVFRTACKSFLSCGLCPW</sequence>
<dbReference type="Pfam" id="PF24681">
    <property type="entry name" value="Kelch_KLHDC2_KLHL20_DRC7"/>
    <property type="match status" value="1"/>
</dbReference>
<dbReference type="PANTHER" id="PTHR46093:SF18">
    <property type="entry name" value="FIBRONECTIN TYPE-III DOMAIN-CONTAINING PROTEIN"/>
    <property type="match status" value="1"/>
</dbReference>
<dbReference type="Proteomes" id="UP000017861">
    <property type="component" value="Unassembled WGS sequence"/>
</dbReference>
<dbReference type="Gene3D" id="2.120.10.80">
    <property type="entry name" value="Kelch-type beta propeller"/>
    <property type="match status" value="1"/>
</dbReference>
<dbReference type="VEuPathDB" id="TriTrypDB:TCDM_02594"/>
<keyword evidence="1" id="KW-0880">Kelch repeat</keyword>
<evidence type="ECO:0000256" key="2">
    <source>
        <dbReference type="ARBA" id="ARBA00022737"/>
    </source>
</evidence>
<evidence type="ECO:0000313" key="4">
    <source>
        <dbReference type="Proteomes" id="UP000017861"/>
    </source>
</evidence>
<evidence type="ECO:0000313" key="3">
    <source>
        <dbReference type="EMBL" id="ESS68657.1"/>
    </source>
</evidence>
<keyword evidence="2" id="KW-0677">Repeat</keyword>
<organism evidence="3 4">
    <name type="scientific">Trypanosoma cruzi Dm28c</name>
    <dbReference type="NCBI Taxonomy" id="1416333"/>
    <lineage>
        <taxon>Eukaryota</taxon>
        <taxon>Discoba</taxon>
        <taxon>Euglenozoa</taxon>
        <taxon>Kinetoplastea</taxon>
        <taxon>Metakinetoplastina</taxon>
        <taxon>Trypanosomatida</taxon>
        <taxon>Trypanosomatidae</taxon>
        <taxon>Trypanosoma</taxon>
        <taxon>Schizotrypanum</taxon>
    </lineage>
</organism>
<comment type="caution">
    <text evidence="3">The sequence shown here is derived from an EMBL/GenBank/DDBJ whole genome shotgun (WGS) entry which is preliminary data.</text>
</comment>
<proteinExistence type="predicted"/>
<dbReference type="SUPFAM" id="SSF117281">
    <property type="entry name" value="Kelch motif"/>
    <property type="match status" value="1"/>
</dbReference>
<protein>
    <submittedName>
        <fullName evidence="3">Uncharacterized protein</fullName>
    </submittedName>
</protein>
<dbReference type="AlphaFoldDB" id="V5BR75"/>
<dbReference type="EMBL" id="AYLP01000018">
    <property type="protein sequence ID" value="ESS68657.1"/>
    <property type="molecule type" value="Genomic_DNA"/>
</dbReference>